<dbReference type="RefSeq" id="XP_026485193.1">
    <property type="nucleotide sequence ID" value="XM_026629408.2"/>
</dbReference>
<evidence type="ECO:0000313" key="4">
    <source>
        <dbReference type="Proteomes" id="UP001652626"/>
    </source>
</evidence>
<accession>A0A8B8HK21</accession>
<feature type="domain" description="Carboxylesterase type B" evidence="3">
    <location>
        <begin position="23"/>
        <end position="526"/>
    </location>
</feature>
<name>A0A8B8HK21_VANTA</name>
<evidence type="ECO:0000259" key="3">
    <source>
        <dbReference type="Pfam" id="PF00135"/>
    </source>
</evidence>
<keyword evidence="2" id="KW-0732">Signal</keyword>
<feature type="chain" id="PRO_5034812869" evidence="2">
    <location>
        <begin position="18"/>
        <end position="550"/>
    </location>
</feature>
<dbReference type="Gene3D" id="3.40.50.1820">
    <property type="entry name" value="alpha/beta hydrolase"/>
    <property type="match status" value="1"/>
</dbReference>
<dbReference type="AlphaFoldDB" id="A0A8B8HK21"/>
<sequence>MYWLVIINLSLFSLVLCDDPPSRLVYLSQGPVRGYKDLDLDLFVFYGIPYAKAPTGYEKFKAPLPPPVWTEPFEAVNKNIICPQNDIATMISQNKIVQEDCLIANVYMPETNRKKLPVLVHFHGGAFTIGWGDIRNFENSKEIIQVSFNHRLGVHGFLCLGTKDVPGNAGMKDQVALLRWIKNNIENFGGNPDEITLSGYNSGSSSVDLMTISKMAQGLFKRVIVESGVSIAPFSVQIDPIKNAKRYADFFKFENVDNFYELEFFYKNLSYTELNSKNSLSRPDSTFLMTPCVERDVGEERFLDDNPVNIIKSGNYKKLRMLYGYGEIDGQFRIPLLEHWEYWMNIRFLEFLPADLQFENEIEKYRVAEEIKTLYFGDKVIGKNTMPEFVEYFTDVMFAYPTLRSAKLHVESGHNQIYLYETSKAVYDNPAVLPINESVSDQCSKSIRVLNDYWKESRQYKYDVEDLKTVKDVFLETLINFITEGELIIPGLRKWKPVNLNWSPQLYIGESFKLKKSLKKKKALFWDKIYQKHYVYPSAPPAPPPENNDT</sequence>
<reference evidence="5" key="1">
    <citation type="submission" date="2025-08" db="UniProtKB">
        <authorList>
            <consortium name="RefSeq"/>
        </authorList>
    </citation>
    <scope>IDENTIFICATION</scope>
    <source>
        <tissue evidence="5">Whole body</tissue>
    </source>
</reference>
<feature type="signal peptide" evidence="2">
    <location>
        <begin position="1"/>
        <end position="17"/>
    </location>
</feature>
<keyword evidence="1" id="KW-0325">Glycoprotein</keyword>
<dbReference type="InterPro" id="IPR029058">
    <property type="entry name" value="AB_hydrolase_fold"/>
</dbReference>
<organism evidence="4 5">
    <name type="scientific">Vanessa tameamea</name>
    <name type="common">Kamehameha butterfly</name>
    <dbReference type="NCBI Taxonomy" id="334116"/>
    <lineage>
        <taxon>Eukaryota</taxon>
        <taxon>Metazoa</taxon>
        <taxon>Ecdysozoa</taxon>
        <taxon>Arthropoda</taxon>
        <taxon>Hexapoda</taxon>
        <taxon>Insecta</taxon>
        <taxon>Pterygota</taxon>
        <taxon>Neoptera</taxon>
        <taxon>Endopterygota</taxon>
        <taxon>Lepidoptera</taxon>
        <taxon>Glossata</taxon>
        <taxon>Ditrysia</taxon>
        <taxon>Papilionoidea</taxon>
        <taxon>Nymphalidae</taxon>
        <taxon>Nymphalinae</taxon>
        <taxon>Vanessa</taxon>
    </lineage>
</organism>
<dbReference type="SUPFAM" id="SSF53474">
    <property type="entry name" value="alpha/beta-Hydrolases"/>
    <property type="match status" value="1"/>
</dbReference>
<dbReference type="PANTHER" id="PTHR11559">
    <property type="entry name" value="CARBOXYLESTERASE"/>
    <property type="match status" value="1"/>
</dbReference>
<dbReference type="GeneID" id="113392810"/>
<dbReference type="Proteomes" id="UP001652626">
    <property type="component" value="Chromosome 5"/>
</dbReference>
<evidence type="ECO:0000256" key="1">
    <source>
        <dbReference type="ARBA" id="ARBA00023180"/>
    </source>
</evidence>
<evidence type="ECO:0000256" key="2">
    <source>
        <dbReference type="SAM" id="SignalP"/>
    </source>
</evidence>
<evidence type="ECO:0000313" key="5">
    <source>
        <dbReference type="RefSeq" id="XP_026485193.1"/>
    </source>
</evidence>
<keyword evidence="4" id="KW-1185">Reference proteome</keyword>
<dbReference type="InterPro" id="IPR002018">
    <property type="entry name" value="CarbesteraseB"/>
</dbReference>
<protein>
    <submittedName>
        <fullName evidence="5">Esterase 6-like</fullName>
    </submittedName>
</protein>
<dbReference type="Pfam" id="PF00135">
    <property type="entry name" value="COesterase"/>
    <property type="match status" value="1"/>
</dbReference>
<proteinExistence type="predicted"/>
<gene>
    <name evidence="5" type="primary">LOC113392810</name>
</gene>
<dbReference type="InterPro" id="IPR050309">
    <property type="entry name" value="Type-B_Carboxylest/Lipase"/>
</dbReference>